<dbReference type="Proteomes" id="UP000291343">
    <property type="component" value="Unassembled WGS sequence"/>
</dbReference>
<protein>
    <submittedName>
        <fullName evidence="2">Uncharacterized protein</fullName>
    </submittedName>
</protein>
<dbReference type="EMBL" id="QKKF02004401">
    <property type="protein sequence ID" value="RZF47364.1"/>
    <property type="molecule type" value="Genomic_DNA"/>
</dbReference>
<sequence>MMAIRRPSIWVKGGGRVDQGTGLPPSPRRHMAGCEGVILTDLLMLIMCASSAGRARINLTASLAQMHGPSRFTSSTRRHSSVRPSANNKHIHTSFFAV</sequence>
<proteinExistence type="predicted"/>
<dbReference type="InParanoid" id="A0A482XP24"/>
<reference evidence="2 3" key="1">
    <citation type="journal article" date="2017" name="Gigascience">
        <title>Genome sequence of the small brown planthopper, Laodelphax striatellus.</title>
        <authorList>
            <person name="Zhu J."/>
            <person name="Jiang F."/>
            <person name="Wang X."/>
            <person name="Yang P."/>
            <person name="Bao Y."/>
            <person name="Zhao W."/>
            <person name="Wang W."/>
            <person name="Lu H."/>
            <person name="Wang Q."/>
            <person name="Cui N."/>
            <person name="Li J."/>
            <person name="Chen X."/>
            <person name="Luo L."/>
            <person name="Yu J."/>
            <person name="Kang L."/>
            <person name="Cui F."/>
        </authorList>
    </citation>
    <scope>NUCLEOTIDE SEQUENCE [LARGE SCALE GENOMIC DNA]</scope>
    <source>
        <strain evidence="2">Lst14</strain>
    </source>
</reference>
<name>A0A482XP24_LAOST</name>
<dbReference type="AlphaFoldDB" id="A0A482XP24"/>
<keyword evidence="3" id="KW-1185">Reference proteome</keyword>
<feature type="region of interest" description="Disordered" evidence="1">
    <location>
        <begin position="1"/>
        <end position="29"/>
    </location>
</feature>
<evidence type="ECO:0000313" key="3">
    <source>
        <dbReference type="Proteomes" id="UP000291343"/>
    </source>
</evidence>
<evidence type="ECO:0000313" key="2">
    <source>
        <dbReference type="EMBL" id="RZF47364.1"/>
    </source>
</evidence>
<gene>
    <name evidence="2" type="ORF">LSTR_LSTR017398</name>
</gene>
<accession>A0A482XP24</accession>
<comment type="caution">
    <text evidence="2">The sequence shown here is derived from an EMBL/GenBank/DDBJ whole genome shotgun (WGS) entry which is preliminary data.</text>
</comment>
<evidence type="ECO:0000256" key="1">
    <source>
        <dbReference type="SAM" id="MobiDB-lite"/>
    </source>
</evidence>
<organism evidence="2 3">
    <name type="scientific">Laodelphax striatellus</name>
    <name type="common">Small brown planthopper</name>
    <name type="synonym">Delphax striatella</name>
    <dbReference type="NCBI Taxonomy" id="195883"/>
    <lineage>
        <taxon>Eukaryota</taxon>
        <taxon>Metazoa</taxon>
        <taxon>Ecdysozoa</taxon>
        <taxon>Arthropoda</taxon>
        <taxon>Hexapoda</taxon>
        <taxon>Insecta</taxon>
        <taxon>Pterygota</taxon>
        <taxon>Neoptera</taxon>
        <taxon>Paraneoptera</taxon>
        <taxon>Hemiptera</taxon>
        <taxon>Auchenorrhyncha</taxon>
        <taxon>Fulgoroidea</taxon>
        <taxon>Delphacidae</taxon>
        <taxon>Criomorphinae</taxon>
        <taxon>Laodelphax</taxon>
    </lineage>
</organism>